<reference evidence="2" key="1">
    <citation type="submission" date="2024-07" db="EMBL/GenBank/DDBJ databases">
        <title>Two chromosome-level genome assemblies of Korean endemic species Abeliophyllum distichum and Forsythia ovata (Oleaceae).</title>
        <authorList>
            <person name="Jang H."/>
        </authorList>
    </citation>
    <scope>NUCLEOTIDE SEQUENCE [LARGE SCALE GENOMIC DNA]</scope>
</reference>
<dbReference type="Proteomes" id="UP001604336">
    <property type="component" value="Unassembled WGS sequence"/>
</dbReference>
<organism evidence="1 2">
    <name type="scientific">Abeliophyllum distichum</name>
    <dbReference type="NCBI Taxonomy" id="126358"/>
    <lineage>
        <taxon>Eukaryota</taxon>
        <taxon>Viridiplantae</taxon>
        <taxon>Streptophyta</taxon>
        <taxon>Embryophyta</taxon>
        <taxon>Tracheophyta</taxon>
        <taxon>Spermatophyta</taxon>
        <taxon>Magnoliopsida</taxon>
        <taxon>eudicotyledons</taxon>
        <taxon>Gunneridae</taxon>
        <taxon>Pentapetalae</taxon>
        <taxon>asterids</taxon>
        <taxon>lamiids</taxon>
        <taxon>Lamiales</taxon>
        <taxon>Oleaceae</taxon>
        <taxon>Forsythieae</taxon>
        <taxon>Abeliophyllum</taxon>
    </lineage>
</organism>
<sequence>MATAGAALAEIYVKKKLHKEKTKGMENKGSKEKSLTYNQGKSDSVLRFDRVNCQFWYCKVYVMKKLNKEKKMLKSLGNKEANKEVPSFGCSFFRAFHRVHLCSRCSPIVQFAHWKLDKHKTLAQAKITPVH</sequence>
<proteinExistence type="predicted"/>
<dbReference type="AlphaFoldDB" id="A0ABD1SVA9"/>
<dbReference type="EMBL" id="JBFOLK010000006">
    <property type="protein sequence ID" value="KAL2503783.1"/>
    <property type="molecule type" value="Genomic_DNA"/>
</dbReference>
<evidence type="ECO:0000313" key="1">
    <source>
        <dbReference type="EMBL" id="KAL2503783.1"/>
    </source>
</evidence>
<evidence type="ECO:0000313" key="2">
    <source>
        <dbReference type="Proteomes" id="UP001604336"/>
    </source>
</evidence>
<name>A0ABD1SVA9_9LAMI</name>
<comment type="caution">
    <text evidence="1">The sequence shown here is derived from an EMBL/GenBank/DDBJ whole genome shotgun (WGS) entry which is preliminary data.</text>
</comment>
<protein>
    <submittedName>
        <fullName evidence="1">Uncharacterized protein</fullName>
    </submittedName>
</protein>
<keyword evidence="2" id="KW-1185">Reference proteome</keyword>
<accession>A0ABD1SVA9</accession>
<gene>
    <name evidence="1" type="ORF">Adt_19404</name>
</gene>